<evidence type="ECO:0000313" key="2">
    <source>
        <dbReference type="Proteomes" id="UP000078576"/>
    </source>
</evidence>
<dbReference type="EMBL" id="KN714675">
    <property type="protein sequence ID" value="KUI54673.1"/>
    <property type="molecule type" value="Genomic_DNA"/>
</dbReference>
<dbReference type="PANTHER" id="PTHR36142:SF2">
    <property type="entry name" value="METALLO-HYDROLASE_OXIDOREDUCTASE SUPERFAMILY PROTEIN"/>
    <property type="match status" value="1"/>
</dbReference>
<dbReference type="Proteomes" id="UP000078576">
    <property type="component" value="Unassembled WGS sequence"/>
</dbReference>
<name>A0A194USP2_CYTMA</name>
<organism evidence="1 2">
    <name type="scientific">Cytospora mali</name>
    <name type="common">Apple Valsa canker fungus</name>
    <name type="synonym">Valsa mali</name>
    <dbReference type="NCBI Taxonomy" id="578113"/>
    <lineage>
        <taxon>Eukaryota</taxon>
        <taxon>Fungi</taxon>
        <taxon>Dikarya</taxon>
        <taxon>Ascomycota</taxon>
        <taxon>Pezizomycotina</taxon>
        <taxon>Sordariomycetes</taxon>
        <taxon>Sordariomycetidae</taxon>
        <taxon>Diaporthales</taxon>
        <taxon>Cytosporaceae</taxon>
        <taxon>Cytospora</taxon>
    </lineage>
</organism>
<accession>A0A194USP2</accession>
<dbReference type="PANTHER" id="PTHR36142">
    <property type="entry name" value="METALLO-HYDROLASE/OXIDOREDUCTASE SUPERFAMILY PROTEIN"/>
    <property type="match status" value="1"/>
</dbReference>
<reference evidence="2" key="1">
    <citation type="submission" date="2014-12" db="EMBL/GenBank/DDBJ databases">
        <title>Genome Sequence of Valsa Canker Pathogens Uncovers a Specific Adaption of Colonization on Woody Bark.</title>
        <authorList>
            <person name="Yin Z."/>
            <person name="Liu H."/>
            <person name="Gao X."/>
            <person name="Li Z."/>
            <person name="Song N."/>
            <person name="Ke X."/>
            <person name="Dai Q."/>
            <person name="Wu Y."/>
            <person name="Sun Y."/>
            <person name="Xu J.-R."/>
            <person name="Kang Z.K."/>
            <person name="Wang L."/>
            <person name="Huang L."/>
        </authorList>
    </citation>
    <scope>NUCLEOTIDE SEQUENCE [LARGE SCALE GENOMIC DNA]</scope>
    <source>
        <strain evidence="2">SXYL134</strain>
    </source>
</reference>
<dbReference type="OrthoDB" id="9971601at2759"/>
<proteinExistence type="predicted"/>
<sequence>MSNRAEILKSHFGNHTDDALRPILTSLNGDGSWLMSFPLPSPSPRKKFYHIVTDAWLNGPATQGTSWFICIDRVVPSAATNGAGVDHIIREIEGAVGGDTDTQDDEQGRWLDAIFVNFHYLDHMHQPTLVTFDKAIPVFATPEAAGTIQSWGHFDTVVTTRDFKASDSVPTRNEWDCHPGAPLPLWLSVIRIPGDKELNFATAIIWSHDATKNKTDSVPRSPQGSMHEVFLNTPHGVGVNVPTVQAFFRSVSKFNTREGGVDKIEILALFAALKDSFALGMRTTLGLAGSLELERLARPRYWVRTHDSTLRYRGVFMRLIGVNDVSRTLDEGLEEEAKAQGKTKDEGERRRPNLVTVASGECFVLG</sequence>
<dbReference type="AlphaFoldDB" id="A0A194USP2"/>
<gene>
    <name evidence="1" type="ORF">VP1G_02105</name>
</gene>
<keyword evidence="2" id="KW-1185">Reference proteome</keyword>
<evidence type="ECO:0000313" key="1">
    <source>
        <dbReference type="EMBL" id="KUI54673.1"/>
    </source>
</evidence>
<protein>
    <submittedName>
        <fullName evidence="1">Uncharacterized protein</fullName>
    </submittedName>
</protein>